<feature type="domain" description="K Homology" evidence="4">
    <location>
        <begin position="153"/>
        <end position="228"/>
    </location>
</feature>
<dbReference type="OrthoDB" id="442947at2759"/>
<dbReference type="InterPro" id="IPR004087">
    <property type="entry name" value="KH_dom"/>
</dbReference>
<protein>
    <submittedName>
        <fullName evidence="5">RNA-binding KH domain-containing protein</fullName>
    </submittedName>
</protein>
<evidence type="ECO:0000259" key="4">
    <source>
        <dbReference type="SMART" id="SM00322"/>
    </source>
</evidence>
<dbReference type="GO" id="GO:0003723">
    <property type="term" value="F:RNA binding"/>
    <property type="evidence" value="ECO:0007669"/>
    <property type="project" value="UniProtKB-UniRule"/>
</dbReference>
<keyword evidence="6" id="KW-1185">Reference proteome</keyword>
<keyword evidence="2" id="KW-0694">RNA-binding</keyword>
<dbReference type="PROSITE" id="PS50084">
    <property type="entry name" value="KH_TYPE_1"/>
    <property type="match status" value="1"/>
</dbReference>
<feature type="domain" description="K Homology" evidence="4">
    <location>
        <begin position="387"/>
        <end position="461"/>
    </location>
</feature>
<dbReference type="CDD" id="cd22460">
    <property type="entry name" value="KH-I_PEPPER_rpt2_like"/>
    <property type="match status" value="1"/>
</dbReference>
<dbReference type="AlphaFoldDB" id="A0A9N7RKB3"/>
<evidence type="ECO:0000313" key="5">
    <source>
        <dbReference type="EMBL" id="CAA0831215.1"/>
    </source>
</evidence>
<accession>A0A9N7RKB3</accession>
<dbReference type="InterPro" id="IPR036612">
    <property type="entry name" value="KH_dom_type_1_sf"/>
</dbReference>
<evidence type="ECO:0000256" key="3">
    <source>
        <dbReference type="SAM" id="MobiDB-lite"/>
    </source>
</evidence>
<evidence type="ECO:0000313" key="6">
    <source>
        <dbReference type="Proteomes" id="UP001153555"/>
    </source>
</evidence>
<dbReference type="PANTHER" id="PTHR10288">
    <property type="entry name" value="KH DOMAIN CONTAINING RNA BINDING PROTEIN"/>
    <property type="match status" value="1"/>
</dbReference>
<evidence type="ECO:0000256" key="2">
    <source>
        <dbReference type="PROSITE-ProRule" id="PRU00117"/>
    </source>
</evidence>
<name>A0A9N7RKB3_STRHE</name>
<feature type="region of interest" description="Disordered" evidence="3">
    <location>
        <begin position="14"/>
        <end position="37"/>
    </location>
</feature>
<gene>
    <name evidence="5" type="ORF">SHERM_26595</name>
</gene>
<dbReference type="Proteomes" id="UP001153555">
    <property type="component" value="Unassembled WGS sequence"/>
</dbReference>
<dbReference type="SUPFAM" id="SSF54791">
    <property type="entry name" value="Eukaryotic type KH-domain (KH-domain type I)"/>
    <property type="match status" value="4"/>
</dbReference>
<organism evidence="5 6">
    <name type="scientific">Striga hermonthica</name>
    <name type="common">Purple witchweed</name>
    <name type="synonym">Buchnera hermonthica</name>
    <dbReference type="NCBI Taxonomy" id="68872"/>
    <lineage>
        <taxon>Eukaryota</taxon>
        <taxon>Viridiplantae</taxon>
        <taxon>Streptophyta</taxon>
        <taxon>Embryophyta</taxon>
        <taxon>Tracheophyta</taxon>
        <taxon>Spermatophyta</taxon>
        <taxon>Magnoliopsida</taxon>
        <taxon>eudicotyledons</taxon>
        <taxon>Gunneridae</taxon>
        <taxon>Pentapetalae</taxon>
        <taxon>asterids</taxon>
        <taxon>lamiids</taxon>
        <taxon>Lamiales</taxon>
        <taxon>Orobanchaceae</taxon>
        <taxon>Buchnereae</taxon>
        <taxon>Striga</taxon>
    </lineage>
</organism>
<feature type="domain" description="K Homology" evidence="4">
    <location>
        <begin position="295"/>
        <end position="371"/>
    </location>
</feature>
<dbReference type="Gene3D" id="3.30.1370.10">
    <property type="entry name" value="K Homology domain, type 1"/>
    <property type="match status" value="4"/>
</dbReference>
<reference evidence="5" key="1">
    <citation type="submission" date="2019-12" db="EMBL/GenBank/DDBJ databases">
        <authorList>
            <person name="Scholes J."/>
        </authorList>
    </citation>
    <scope>NUCLEOTIDE SEQUENCE</scope>
</reference>
<feature type="region of interest" description="Disordered" evidence="3">
    <location>
        <begin position="473"/>
        <end position="493"/>
    </location>
</feature>
<feature type="compositionally biased region" description="Basic and acidic residues" evidence="3">
    <location>
        <begin position="14"/>
        <end position="27"/>
    </location>
</feature>
<evidence type="ECO:0000256" key="1">
    <source>
        <dbReference type="ARBA" id="ARBA00022737"/>
    </source>
</evidence>
<proteinExistence type="predicted"/>
<dbReference type="SMART" id="SM00322">
    <property type="entry name" value="KH"/>
    <property type="match status" value="3"/>
</dbReference>
<keyword evidence="1" id="KW-0677">Repeat</keyword>
<dbReference type="InterPro" id="IPR004088">
    <property type="entry name" value="KH_dom_type_1"/>
</dbReference>
<comment type="caution">
    <text evidence="5">The sequence shown here is derived from an EMBL/GenBank/DDBJ whole genome shotgun (WGS) entry which is preliminary data.</text>
</comment>
<dbReference type="Pfam" id="PF00013">
    <property type="entry name" value="KH_1"/>
    <property type="match status" value="2"/>
</dbReference>
<dbReference type="EMBL" id="CACSLK010027831">
    <property type="protein sequence ID" value="CAA0831215.1"/>
    <property type="molecule type" value="Genomic_DNA"/>
</dbReference>
<sequence length="541" mass="57653">MEETHPLAEELAKTETAQHLDNHRSSTDRGGAPNRAKQQHQRKVMFRLLCHVSTASGVIGCSGCVVRGLENLTGSRIFFQHVVPNCLERLIHILGDSAVEKKIFVGKDGGGGGGDGELVGVSKAQEGLLRVFERILQLEGDAGVEEDGDGRNGLVGCRLLAWNGQIGVVMGKGGKIIEGIQKRTGAKIKVLPKETNPECAGHNDELIQITGGVVAVKKALLAVSSRLQTKVLEKRDPGVMSSHGPWHNLHADLSPENSRNTPSFPGNAVEPHSIGHSLSAEVEAVPNLDEDNSLRKVVFRFLCSDEIAGCVIGKSEQAFKSFQEETGALIQFTSPLSGSKDHVVIISALESRDPLYSPTQVALVRVFDRCVESAIAKGLILRSGTSNIIPARILVKSSQVSCLLEGERIVSGLNAASGAEIQLMGDDLLPTCAGVNDCLVQITGDSESVKAILFQLAGRLREYFFSEVGPEETENCSHESHQTTPSSPIGCSSATSTQLDQLSTLSSVDKLDPIGFVQISGTSVTLQDPSRGGSLEEVPGR</sequence>